<evidence type="ECO:0000256" key="1">
    <source>
        <dbReference type="SAM" id="Phobius"/>
    </source>
</evidence>
<dbReference type="EMBL" id="BAABLO010000013">
    <property type="protein sequence ID" value="GAA4733653.1"/>
    <property type="molecule type" value="Genomic_DNA"/>
</dbReference>
<keyword evidence="1" id="KW-0812">Transmembrane</keyword>
<name>A0ABP8YS08_9MICO</name>
<dbReference type="RefSeq" id="WP_345505289.1">
    <property type="nucleotide sequence ID" value="NZ_BAABLO010000013.1"/>
</dbReference>
<sequence>MSSLRESIQRASLPVVQRLNALPRAVPFLAILALMVAGIFVPGWGWLLLLLVVLFLLWTLYLAWPVLEPVPRLMRATIVLMAVAITITQAFPRS</sequence>
<dbReference type="InterPro" id="IPR046549">
    <property type="entry name" value="DUF6703"/>
</dbReference>
<keyword evidence="3" id="KW-1185">Reference proteome</keyword>
<keyword evidence="1" id="KW-0472">Membrane</keyword>
<keyword evidence="1" id="KW-1133">Transmembrane helix</keyword>
<organism evidence="2 3">
    <name type="scientific">Pedococcus ginsenosidimutans</name>
    <dbReference type="NCBI Taxonomy" id="490570"/>
    <lineage>
        <taxon>Bacteria</taxon>
        <taxon>Bacillati</taxon>
        <taxon>Actinomycetota</taxon>
        <taxon>Actinomycetes</taxon>
        <taxon>Micrococcales</taxon>
        <taxon>Intrasporangiaceae</taxon>
        <taxon>Pedococcus</taxon>
    </lineage>
</organism>
<proteinExistence type="predicted"/>
<feature type="transmembrane region" description="Helical" evidence="1">
    <location>
        <begin position="46"/>
        <end position="66"/>
    </location>
</feature>
<feature type="transmembrane region" description="Helical" evidence="1">
    <location>
        <begin position="73"/>
        <end position="91"/>
    </location>
</feature>
<dbReference type="Pfam" id="PF20444">
    <property type="entry name" value="DUF6703"/>
    <property type="match status" value="1"/>
</dbReference>
<dbReference type="Proteomes" id="UP001500556">
    <property type="component" value="Unassembled WGS sequence"/>
</dbReference>
<protein>
    <submittedName>
        <fullName evidence="2">Uncharacterized protein</fullName>
    </submittedName>
</protein>
<reference evidence="3" key="1">
    <citation type="journal article" date="2019" name="Int. J. Syst. Evol. Microbiol.">
        <title>The Global Catalogue of Microorganisms (GCM) 10K type strain sequencing project: providing services to taxonomists for standard genome sequencing and annotation.</title>
        <authorList>
            <consortium name="The Broad Institute Genomics Platform"/>
            <consortium name="The Broad Institute Genome Sequencing Center for Infectious Disease"/>
            <person name="Wu L."/>
            <person name="Ma J."/>
        </authorList>
    </citation>
    <scope>NUCLEOTIDE SEQUENCE [LARGE SCALE GENOMIC DNA]</scope>
    <source>
        <strain evidence="3">JCM 18961</strain>
    </source>
</reference>
<evidence type="ECO:0000313" key="2">
    <source>
        <dbReference type="EMBL" id="GAA4733653.1"/>
    </source>
</evidence>
<comment type="caution">
    <text evidence="2">The sequence shown here is derived from an EMBL/GenBank/DDBJ whole genome shotgun (WGS) entry which is preliminary data.</text>
</comment>
<accession>A0ABP8YS08</accession>
<gene>
    <name evidence="2" type="ORF">GCM10025782_36430</name>
</gene>
<evidence type="ECO:0000313" key="3">
    <source>
        <dbReference type="Proteomes" id="UP001500556"/>
    </source>
</evidence>
<feature type="transmembrane region" description="Helical" evidence="1">
    <location>
        <begin position="21"/>
        <end position="40"/>
    </location>
</feature>